<dbReference type="Proteomes" id="UP000820669">
    <property type="component" value="Unassembled WGS sequence"/>
</dbReference>
<comment type="similarity">
    <text evidence="2">Belongs to the Fur family.</text>
</comment>
<keyword evidence="8" id="KW-0805">Transcription regulation</keyword>
<comment type="caution">
    <text evidence="11">The sequence shown here is derived from an EMBL/GenBank/DDBJ whole genome shotgun (WGS) entry which is preliminary data.</text>
</comment>
<name>A0ABX1S955_9PSEU</name>
<evidence type="ECO:0000313" key="11">
    <source>
        <dbReference type="EMBL" id="NMH97107.1"/>
    </source>
</evidence>
<dbReference type="InterPro" id="IPR036390">
    <property type="entry name" value="WH_DNA-bd_sf"/>
</dbReference>
<dbReference type="InterPro" id="IPR043135">
    <property type="entry name" value="Fur_C"/>
</dbReference>
<proteinExistence type="inferred from homology"/>
<evidence type="ECO:0000256" key="3">
    <source>
        <dbReference type="ARBA" id="ARBA00022490"/>
    </source>
</evidence>
<dbReference type="EMBL" id="JAAXLA010000009">
    <property type="protein sequence ID" value="NMH97107.1"/>
    <property type="molecule type" value="Genomic_DNA"/>
</dbReference>
<sequence>MTESRPSLRDEHVARLRAAGLRVTAPRLAVLNILQSGGHLTVEEITGRARRRLGHVSQQAIYDVLHVLDRRGLVHRIQPMGHPTQYEARTGDNHHHLVCRSCGAVSDVDCAVGEAPCLKAQDDHGYEIAEVEVLYWGVCSGCRTQ</sequence>
<evidence type="ECO:0000256" key="2">
    <source>
        <dbReference type="ARBA" id="ARBA00007957"/>
    </source>
</evidence>
<keyword evidence="10" id="KW-0804">Transcription</keyword>
<dbReference type="PANTHER" id="PTHR33202:SF18">
    <property type="entry name" value="TRANSCRIPTIONAL REGULATOR FURA"/>
    <property type="match status" value="1"/>
</dbReference>
<evidence type="ECO:0000256" key="9">
    <source>
        <dbReference type="ARBA" id="ARBA00023125"/>
    </source>
</evidence>
<organism evidence="11 12">
    <name type="scientific">Pseudonocardia acidicola</name>
    <dbReference type="NCBI Taxonomy" id="2724939"/>
    <lineage>
        <taxon>Bacteria</taxon>
        <taxon>Bacillati</taxon>
        <taxon>Actinomycetota</taxon>
        <taxon>Actinomycetes</taxon>
        <taxon>Pseudonocardiales</taxon>
        <taxon>Pseudonocardiaceae</taxon>
        <taxon>Pseudonocardia</taxon>
    </lineage>
</organism>
<evidence type="ECO:0000256" key="8">
    <source>
        <dbReference type="ARBA" id="ARBA00023015"/>
    </source>
</evidence>
<accession>A0ABX1S955</accession>
<keyword evidence="4" id="KW-0678">Repressor</keyword>
<dbReference type="InterPro" id="IPR036388">
    <property type="entry name" value="WH-like_DNA-bd_sf"/>
</dbReference>
<comment type="subcellular location">
    <subcellularLocation>
        <location evidence="1">Cytoplasm</location>
    </subcellularLocation>
</comment>
<evidence type="ECO:0000256" key="1">
    <source>
        <dbReference type="ARBA" id="ARBA00004496"/>
    </source>
</evidence>
<dbReference type="PANTHER" id="PTHR33202">
    <property type="entry name" value="ZINC UPTAKE REGULATION PROTEIN"/>
    <property type="match status" value="1"/>
</dbReference>
<dbReference type="CDD" id="cd07153">
    <property type="entry name" value="Fur_like"/>
    <property type="match status" value="1"/>
</dbReference>
<keyword evidence="6" id="KW-0862">Zinc</keyword>
<keyword evidence="9" id="KW-0238">DNA-binding</keyword>
<evidence type="ECO:0000256" key="4">
    <source>
        <dbReference type="ARBA" id="ARBA00022491"/>
    </source>
</evidence>
<reference evidence="11 12" key="1">
    <citation type="submission" date="2020-04" db="EMBL/GenBank/DDBJ databases">
        <authorList>
            <person name="Klaysubun C."/>
            <person name="Duangmal K."/>
            <person name="Lipun K."/>
        </authorList>
    </citation>
    <scope>NUCLEOTIDE SEQUENCE [LARGE SCALE GENOMIC DNA]</scope>
    <source>
        <strain evidence="11 12">K10HN5</strain>
    </source>
</reference>
<gene>
    <name evidence="11" type="ORF">HF526_07220</name>
</gene>
<evidence type="ECO:0000313" key="12">
    <source>
        <dbReference type="Proteomes" id="UP000820669"/>
    </source>
</evidence>
<evidence type="ECO:0000256" key="5">
    <source>
        <dbReference type="ARBA" id="ARBA00022723"/>
    </source>
</evidence>
<protein>
    <submittedName>
        <fullName evidence="11">Transcriptional repressor</fullName>
    </submittedName>
</protein>
<evidence type="ECO:0000256" key="6">
    <source>
        <dbReference type="ARBA" id="ARBA00022833"/>
    </source>
</evidence>
<dbReference type="Gene3D" id="3.30.1490.190">
    <property type="match status" value="1"/>
</dbReference>
<keyword evidence="3" id="KW-0963">Cytoplasm</keyword>
<keyword evidence="12" id="KW-1185">Reference proteome</keyword>
<dbReference type="Pfam" id="PF01475">
    <property type="entry name" value="FUR"/>
    <property type="match status" value="1"/>
</dbReference>
<keyword evidence="7" id="KW-0408">Iron</keyword>
<dbReference type="InterPro" id="IPR002481">
    <property type="entry name" value="FUR"/>
</dbReference>
<keyword evidence="5" id="KW-0479">Metal-binding</keyword>
<dbReference type="Gene3D" id="1.10.10.10">
    <property type="entry name" value="Winged helix-like DNA-binding domain superfamily/Winged helix DNA-binding domain"/>
    <property type="match status" value="1"/>
</dbReference>
<evidence type="ECO:0000256" key="7">
    <source>
        <dbReference type="ARBA" id="ARBA00023004"/>
    </source>
</evidence>
<evidence type="ECO:0000256" key="10">
    <source>
        <dbReference type="ARBA" id="ARBA00023163"/>
    </source>
</evidence>
<dbReference type="RefSeq" id="WP_169380492.1">
    <property type="nucleotide sequence ID" value="NZ_JAAXLA010000009.1"/>
</dbReference>
<dbReference type="SUPFAM" id="SSF46785">
    <property type="entry name" value="Winged helix' DNA-binding domain"/>
    <property type="match status" value="1"/>
</dbReference>